<dbReference type="PROSITE" id="PS01224">
    <property type="entry name" value="ARGC"/>
    <property type="match status" value="1"/>
</dbReference>
<dbReference type="Pfam" id="PF01118">
    <property type="entry name" value="Semialdhyde_dh"/>
    <property type="match status" value="1"/>
</dbReference>
<evidence type="ECO:0000256" key="5">
    <source>
        <dbReference type="HAMAP-Rule" id="MF_00150"/>
    </source>
</evidence>
<keyword evidence="9" id="KW-1185">Reference proteome</keyword>
<dbReference type="NCBIfam" id="TIGR01850">
    <property type="entry name" value="argC"/>
    <property type="match status" value="1"/>
</dbReference>
<dbReference type="EC" id="1.2.1.38" evidence="5"/>
<dbReference type="InterPro" id="IPR058924">
    <property type="entry name" value="AGPR_dimerisation_dom"/>
</dbReference>
<feature type="domain" description="Semialdehyde dehydrogenase NAD-binding" evidence="7">
    <location>
        <begin position="5"/>
        <end position="145"/>
    </location>
</feature>
<reference evidence="8 9" key="1">
    <citation type="submission" date="2020-12" db="EMBL/GenBank/DDBJ databases">
        <authorList>
            <person name="Awala S.I."/>
            <person name="Gwak J.-H."/>
            <person name="Kim S.-J."/>
            <person name="Rhee S.-K."/>
        </authorList>
    </citation>
    <scope>NUCLEOTIDE SEQUENCE [LARGE SCALE GENOMIC DNA]</scope>
    <source>
        <strain evidence="8 9">IT5</strain>
    </source>
</reference>
<comment type="subcellular location">
    <subcellularLocation>
        <location evidence="5">Cytoplasm</location>
    </subcellularLocation>
</comment>
<proteinExistence type="inferred from homology"/>
<keyword evidence="5" id="KW-0963">Cytoplasm</keyword>
<dbReference type="EMBL" id="CP065956">
    <property type="protein sequence ID" value="QSR85897.1"/>
    <property type="molecule type" value="Genomic_DNA"/>
</dbReference>
<dbReference type="SMART" id="SM00859">
    <property type="entry name" value="Semialdhyde_dh"/>
    <property type="match status" value="1"/>
</dbReference>
<sequence>MSSIRVGIVGASGYSGEELIRLLVRHPGVDLCWITSRQYKGRTLQSVFPGIGRFGELEFDDLESLEKKENQLELVFLALPHGAGMDYAHFFYNRGKVVIDLSADFRLENPLDYELYYKLSHPHADLLKKAVYALPEIYPDQIAHSNLLAMPGCYPTAVLLSLAPFLKKGWIDPHSIEIVALSGSTGAGKTLDTKLLFSELADNLRPYSFPSHRHIPEMEQQIAKLVKTDSVKVIFLPILAPLRRGILLTVIGSLSQPISQKEAEEQAQEFYKEAPFVKILPRGIMPELRYVLYSNNLYFSIHVLEEKKKLLLLAAIDNLGKGAAGQAIQVMNIRLGWAQTLGLIP</sequence>
<comment type="function">
    <text evidence="5">Catalyzes the NADPH-dependent reduction of N-acetyl-5-glutamyl phosphate to yield N-acetyl-L-glutamate 5-semialdehyde.</text>
</comment>
<dbReference type="InterPro" id="IPR000706">
    <property type="entry name" value="AGPR_type-1"/>
</dbReference>
<comment type="pathway">
    <text evidence="5">Amino-acid biosynthesis; L-arginine biosynthesis; N(2)-acetyl-L-ornithine from L-glutamate: step 3/4.</text>
</comment>
<name>A0ABX7PSD3_9BACT</name>
<dbReference type="CDD" id="cd17895">
    <property type="entry name" value="AGPR_1_N"/>
    <property type="match status" value="1"/>
</dbReference>
<gene>
    <name evidence="5 8" type="primary">argC</name>
    <name evidence="8" type="ORF">EM20IM_05045</name>
</gene>
<keyword evidence="2 5" id="KW-0028">Amino-acid biosynthesis</keyword>
<evidence type="ECO:0000313" key="8">
    <source>
        <dbReference type="EMBL" id="QSR85897.1"/>
    </source>
</evidence>
<dbReference type="InterPro" id="IPR023013">
    <property type="entry name" value="AGPR_AS"/>
</dbReference>
<evidence type="ECO:0000256" key="1">
    <source>
        <dbReference type="ARBA" id="ARBA00022571"/>
    </source>
</evidence>
<comment type="catalytic activity">
    <reaction evidence="5">
        <text>N-acetyl-L-glutamate 5-semialdehyde + phosphate + NADP(+) = N-acetyl-L-glutamyl 5-phosphate + NADPH + H(+)</text>
        <dbReference type="Rhea" id="RHEA:21588"/>
        <dbReference type="ChEBI" id="CHEBI:15378"/>
        <dbReference type="ChEBI" id="CHEBI:29123"/>
        <dbReference type="ChEBI" id="CHEBI:43474"/>
        <dbReference type="ChEBI" id="CHEBI:57783"/>
        <dbReference type="ChEBI" id="CHEBI:57936"/>
        <dbReference type="ChEBI" id="CHEBI:58349"/>
        <dbReference type="EC" id="1.2.1.38"/>
    </reaction>
</comment>
<dbReference type="InterPro" id="IPR036291">
    <property type="entry name" value="NAD(P)-bd_dom_sf"/>
</dbReference>
<evidence type="ECO:0000256" key="4">
    <source>
        <dbReference type="ARBA" id="ARBA00023002"/>
    </source>
</evidence>
<evidence type="ECO:0000256" key="2">
    <source>
        <dbReference type="ARBA" id="ARBA00022605"/>
    </source>
</evidence>
<comment type="similarity">
    <text evidence="5">Belongs to the NAGSA dehydrogenase family. Type 1 subfamily.</text>
</comment>
<dbReference type="PANTHER" id="PTHR32338">
    <property type="entry name" value="N-ACETYL-GAMMA-GLUTAMYL-PHOSPHATE REDUCTASE, CHLOROPLASTIC-RELATED-RELATED"/>
    <property type="match status" value="1"/>
</dbReference>
<feature type="active site" evidence="5 6">
    <location>
        <position position="153"/>
    </location>
</feature>
<dbReference type="RefSeq" id="WP_206843357.1">
    <property type="nucleotide sequence ID" value="NZ_CP065956.1"/>
</dbReference>
<accession>A0ABX7PSD3</accession>
<dbReference type="Gene3D" id="3.40.50.720">
    <property type="entry name" value="NAD(P)-binding Rossmann-like Domain"/>
    <property type="match status" value="1"/>
</dbReference>
<keyword evidence="3 5" id="KW-0521">NADP</keyword>
<dbReference type="Gene3D" id="3.30.360.10">
    <property type="entry name" value="Dihydrodipicolinate Reductase, domain 2"/>
    <property type="match status" value="1"/>
</dbReference>
<dbReference type="InterPro" id="IPR050085">
    <property type="entry name" value="AGPR"/>
</dbReference>
<dbReference type="PANTHER" id="PTHR32338:SF10">
    <property type="entry name" value="N-ACETYL-GAMMA-GLUTAMYL-PHOSPHATE REDUCTASE, CHLOROPLASTIC-RELATED"/>
    <property type="match status" value="1"/>
</dbReference>
<dbReference type="Pfam" id="PF22698">
    <property type="entry name" value="Semialdhyde_dhC_1"/>
    <property type="match status" value="1"/>
</dbReference>
<dbReference type="InterPro" id="IPR000534">
    <property type="entry name" value="Semialdehyde_DH_NAD-bd"/>
</dbReference>
<dbReference type="HAMAP" id="MF_00150">
    <property type="entry name" value="ArgC_type1"/>
    <property type="match status" value="1"/>
</dbReference>
<dbReference type="Proteomes" id="UP000663088">
    <property type="component" value="Chromosome"/>
</dbReference>
<keyword evidence="1 5" id="KW-0055">Arginine biosynthesis</keyword>
<evidence type="ECO:0000259" key="7">
    <source>
        <dbReference type="SMART" id="SM00859"/>
    </source>
</evidence>
<organism evidence="8 9">
    <name type="scientific">Candidatus Methylacidiphilum infernorum</name>
    <dbReference type="NCBI Taxonomy" id="511746"/>
    <lineage>
        <taxon>Bacteria</taxon>
        <taxon>Pseudomonadati</taxon>
        <taxon>Verrucomicrobiota</taxon>
        <taxon>Methylacidiphilae</taxon>
        <taxon>Methylacidiphilales</taxon>
        <taxon>Methylacidiphilaceae</taxon>
        <taxon>Methylacidiphilum (ex Ratnadevi et al. 2023)</taxon>
    </lineage>
</organism>
<keyword evidence="4 5" id="KW-0560">Oxidoreductase</keyword>
<evidence type="ECO:0000313" key="9">
    <source>
        <dbReference type="Proteomes" id="UP000663088"/>
    </source>
</evidence>
<dbReference type="SUPFAM" id="SSF55347">
    <property type="entry name" value="Glyceraldehyde-3-phosphate dehydrogenase-like, C-terminal domain"/>
    <property type="match status" value="1"/>
</dbReference>
<protein>
    <recommendedName>
        <fullName evidence="5">N-acetyl-gamma-glutamyl-phosphate reductase</fullName>
        <shortName evidence="5">AGPR</shortName>
        <ecNumber evidence="5">1.2.1.38</ecNumber>
    </recommendedName>
    <alternativeName>
        <fullName evidence="5">N-acetyl-glutamate semialdehyde dehydrogenase</fullName>
        <shortName evidence="5">NAGSA dehydrogenase</shortName>
    </alternativeName>
</protein>
<dbReference type="CDD" id="cd23934">
    <property type="entry name" value="AGPR_1_C"/>
    <property type="match status" value="1"/>
</dbReference>
<evidence type="ECO:0000256" key="6">
    <source>
        <dbReference type="PROSITE-ProRule" id="PRU10010"/>
    </source>
</evidence>
<dbReference type="SUPFAM" id="SSF51735">
    <property type="entry name" value="NAD(P)-binding Rossmann-fold domains"/>
    <property type="match status" value="1"/>
</dbReference>
<dbReference type="GO" id="GO:0003942">
    <property type="term" value="F:N-acetyl-gamma-glutamyl-phosphate reductase activity"/>
    <property type="evidence" value="ECO:0007669"/>
    <property type="project" value="UniProtKB-EC"/>
</dbReference>
<evidence type="ECO:0000256" key="3">
    <source>
        <dbReference type="ARBA" id="ARBA00022857"/>
    </source>
</evidence>